<evidence type="ECO:0000313" key="5">
    <source>
        <dbReference type="EMBL" id="KAG7568710.1"/>
    </source>
</evidence>
<evidence type="ECO:0000259" key="3">
    <source>
        <dbReference type="PROSITE" id="PS50158"/>
    </source>
</evidence>
<protein>
    <submittedName>
        <fullName evidence="5">Retrotransposon Copia-like N-terminal</fullName>
    </submittedName>
</protein>
<dbReference type="GO" id="GO:0003676">
    <property type="term" value="F:nucleic acid binding"/>
    <property type="evidence" value="ECO:0007669"/>
    <property type="project" value="InterPro"/>
</dbReference>
<feature type="domain" description="CCHC-type" evidence="3">
    <location>
        <begin position="271"/>
        <end position="284"/>
    </location>
</feature>
<dbReference type="CDD" id="cd09272">
    <property type="entry name" value="RNase_HI_RT_Ty1"/>
    <property type="match status" value="1"/>
</dbReference>
<feature type="domain" description="Integrase catalytic" evidence="4">
    <location>
        <begin position="559"/>
        <end position="734"/>
    </location>
</feature>
<dbReference type="InterPro" id="IPR001878">
    <property type="entry name" value="Znf_CCHC"/>
</dbReference>
<dbReference type="PANTHER" id="PTHR11439:SF462">
    <property type="match status" value="1"/>
</dbReference>
<evidence type="ECO:0000313" key="6">
    <source>
        <dbReference type="Proteomes" id="UP000694240"/>
    </source>
</evidence>
<keyword evidence="1" id="KW-0479">Metal-binding</keyword>
<dbReference type="InterPro" id="IPR054722">
    <property type="entry name" value="PolX-like_BBD"/>
</dbReference>
<feature type="region of interest" description="Disordered" evidence="2">
    <location>
        <begin position="849"/>
        <end position="911"/>
    </location>
</feature>
<evidence type="ECO:0000259" key="4">
    <source>
        <dbReference type="PROSITE" id="PS50994"/>
    </source>
</evidence>
<feature type="compositionally biased region" description="Basic and acidic residues" evidence="2">
    <location>
        <begin position="859"/>
        <end position="870"/>
    </location>
</feature>
<dbReference type="Pfam" id="PF13976">
    <property type="entry name" value="gag_pre-integrs"/>
    <property type="match status" value="1"/>
</dbReference>
<comment type="caution">
    <text evidence="5">The sequence shown here is derived from an EMBL/GenBank/DDBJ whole genome shotgun (WGS) entry which is preliminary data.</text>
</comment>
<dbReference type="PANTHER" id="PTHR11439">
    <property type="entry name" value="GAG-POL-RELATED RETROTRANSPOSON"/>
    <property type="match status" value="1"/>
</dbReference>
<dbReference type="Pfam" id="PF22936">
    <property type="entry name" value="Pol_BBD"/>
    <property type="match status" value="1"/>
</dbReference>
<feature type="region of interest" description="Disordered" evidence="2">
    <location>
        <begin position="298"/>
        <end position="343"/>
    </location>
</feature>
<accession>A0A8T2A7R7</accession>
<gene>
    <name evidence="5" type="ORF">ISN45_Aa04g015060</name>
</gene>
<dbReference type="InterPro" id="IPR025724">
    <property type="entry name" value="GAG-pre-integrase_dom"/>
</dbReference>
<reference evidence="5 6" key="1">
    <citation type="submission" date="2020-12" db="EMBL/GenBank/DDBJ databases">
        <title>Concerted genomic and epigenomic changes stabilize Arabidopsis allopolyploids.</title>
        <authorList>
            <person name="Chen Z."/>
        </authorList>
    </citation>
    <scope>NUCLEOTIDE SEQUENCE [LARGE SCALE GENOMIC DNA]</scope>
    <source>
        <strain evidence="5">Allo738</strain>
        <tissue evidence="5">Leaf</tissue>
    </source>
</reference>
<dbReference type="Pfam" id="PF07727">
    <property type="entry name" value="RVT_2"/>
    <property type="match status" value="1"/>
</dbReference>
<name>A0A8T2A7R7_9BRAS</name>
<keyword evidence="1" id="KW-0862">Zinc</keyword>
<evidence type="ECO:0000256" key="2">
    <source>
        <dbReference type="SAM" id="MobiDB-lite"/>
    </source>
</evidence>
<dbReference type="InterPro" id="IPR029472">
    <property type="entry name" value="Copia-like_N"/>
</dbReference>
<dbReference type="PROSITE" id="PS50994">
    <property type="entry name" value="INTEGRASE"/>
    <property type="match status" value="1"/>
</dbReference>
<feature type="compositionally biased region" description="Low complexity" evidence="2">
    <location>
        <begin position="322"/>
        <end position="343"/>
    </location>
</feature>
<dbReference type="EMBL" id="JAEFBK010000009">
    <property type="protein sequence ID" value="KAG7568710.1"/>
    <property type="molecule type" value="Genomic_DNA"/>
</dbReference>
<dbReference type="PROSITE" id="PS50158">
    <property type="entry name" value="ZF_CCHC"/>
    <property type="match status" value="1"/>
</dbReference>
<dbReference type="InterPro" id="IPR057670">
    <property type="entry name" value="SH3_retrovirus"/>
</dbReference>
<dbReference type="Pfam" id="PF00665">
    <property type="entry name" value="rve"/>
    <property type="match status" value="1"/>
</dbReference>
<organism evidence="5 6">
    <name type="scientific">Arabidopsis thaliana x Arabidopsis arenosa</name>
    <dbReference type="NCBI Taxonomy" id="1240361"/>
    <lineage>
        <taxon>Eukaryota</taxon>
        <taxon>Viridiplantae</taxon>
        <taxon>Streptophyta</taxon>
        <taxon>Embryophyta</taxon>
        <taxon>Tracheophyta</taxon>
        <taxon>Spermatophyta</taxon>
        <taxon>Magnoliopsida</taxon>
        <taxon>eudicotyledons</taxon>
        <taxon>Gunneridae</taxon>
        <taxon>Pentapetalae</taxon>
        <taxon>rosids</taxon>
        <taxon>malvids</taxon>
        <taxon>Brassicales</taxon>
        <taxon>Brassicaceae</taxon>
        <taxon>Camelineae</taxon>
        <taxon>Arabidopsis</taxon>
    </lineage>
</organism>
<sequence length="1502" mass="168850">MSGSEKKDGENSGSLVVGKTSGAGALMSPYYLHSTDNTGQVLSPILLNGTNYERWSKLMMNSLRTKRKIGFINGSLKRPDGDGEDAERWDMVNSMIIGWIYSSVEPKLRSSISLVEDVSEMWASIKSRFSVSDGTREHQLHADLTNCKQDGQTVEEYYGRLKIFWDDIADIDKGFSCCCGNSSCSSMKKYKKKQDGIRIHQFLMGLDNQRFGTTRSNLLSRLHDLNLESVYSQIIQEERHIQVTREPQEKGGAVGFSASAASAYKPQTSTCSHCGKTGHEKSQCYKIVGYPEWWNEPSYPNAGRGSSNRGRGSSRGRGRGRGQSMSASHVSGAVTAASSTAGTPQLTDSQLSALADFIEKNKKSIGASKEGFSGKSEKLILYGTHSRFNLIIDSGASHHMTGDMSLLTEIQKIDPCPIKLPNDKITWATRYGTLLLGGKLILHHVFYAPELSITLISVSQLLRDIASVVIFTKKFCVIQDQASRTLIGAGTERDGVYHLAGAVLPQSNRVGKADNRELWHRRMGHPSPKVLSFLSDVGVFNNSVSNLEECCDVCFRAKQTRVPFSESSNKADDLFSLIHCDVWGPYRTKATCGAVYFLTIVDDFSRAVWTHLLLEKSSVPTVLKNFVAWALRQFDKKVKTIRTDNGTEFMCLRSYFAENGITHHTSCVDTPQQNGRVERKHRHILNVARALLFQARLPTRFWGESIQAATHLINRTPSTLLKGKTPYEVLFQKSPSYDDIRIFGCLCYAKLVRRSNDKFEDRSARCMFLGYPFGKKGWLVMDLQTEKVFVSRDVIFHEDSFPYSEEASANQDDQLLEGIHRQGESLSLLNDEPMHTNTSPIDTVAAQTTEPEGSIDPLQHTEGEENRPVDPDTSLIDPPAKIVPDTERSIDPCSRSIDPPQMTESSSKEAEVVQTADIEELGVGKRKKMRSVLLEPYVTYSATQLDKPPHGDSLSIEISSSKCLYPLTDYVSIDRFSPPQQLFLAAISADTEPVSFKEAMYDPRWTNAVQGEVGALEENETWDIVTLPEGRYAIRCKWVFRIKYNSDGSIERFKARLVALGNRQEEGTDYNETFAPVVKMTTIRTLLKIASARDWELFQMDVHNAFLHGDLEEEIYMKLPPGINNVDSSKVCKLKKSLYGLKQAPRCWFAKLSNALLEFGFVTNYTDSSLFTYFSGNSCLYVLVYVDDFIVGGNDSKLTAEFKRYMSECFHMKDLGPLKFFLGIEVSRGKQGIYISQRKYTLDIISECGMIGAKPVSTPIEQNHTLAKEEGEFYSNPTQYRRLVGRLVYLAINRPDLCYAVHLLAQFLIQPRQRHWDAAIRLVRYLKGTCGQGLLLSKDSDLHVDAYCDSDHSTCPKTRRSLSGYVVLLGKSPICWKTKKQDRVSLSSAEAEYRAMAYTYQELIWIKELLLIFQIPHPEPITLHCDNKAALHIAANPVFHERTKHIERDCHFVRDGIKDGIVSTKHVRTTEQLADFLTKPLGRNQFQYLLGKMGVRDLHCPS</sequence>
<dbReference type="Pfam" id="PF25597">
    <property type="entry name" value="SH3_retrovirus"/>
    <property type="match status" value="1"/>
</dbReference>
<proteinExistence type="predicted"/>
<dbReference type="Pfam" id="PF14244">
    <property type="entry name" value="Retrotran_gag_3"/>
    <property type="match status" value="1"/>
</dbReference>
<dbReference type="GO" id="GO:0015074">
    <property type="term" value="P:DNA integration"/>
    <property type="evidence" value="ECO:0007669"/>
    <property type="project" value="InterPro"/>
</dbReference>
<dbReference type="InterPro" id="IPR013103">
    <property type="entry name" value="RVT_2"/>
</dbReference>
<dbReference type="InterPro" id="IPR001584">
    <property type="entry name" value="Integrase_cat-core"/>
</dbReference>
<keyword evidence="6" id="KW-1185">Reference proteome</keyword>
<dbReference type="GO" id="GO:0008270">
    <property type="term" value="F:zinc ion binding"/>
    <property type="evidence" value="ECO:0007669"/>
    <property type="project" value="UniProtKB-KW"/>
</dbReference>
<evidence type="ECO:0000256" key="1">
    <source>
        <dbReference type="PROSITE-ProRule" id="PRU00047"/>
    </source>
</evidence>
<keyword evidence="1" id="KW-0863">Zinc-finger</keyword>
<dbReference type="Proteomes" id="UP000694240">
    <property type="component" value="Chromosome 9"/>
</dbReference>